<dbReference type="AlphaFoldDB" id="C1A5A4"/>
<name>C1A5A4_GEMAT</name>
<dbReference type="HOGENOM" id="CLU_794066_0_0_0"/>
<dbReference type="Gene3D" id="3.20.20.70">
    <property type="entry name" value="Aldolase class I"/>
    <property type="match status" value="1"/>
</dbReference>
<dbReference type="SMART" id="SM01130">
    <property type="entry name" value="DHDPS"/>
    <property type="match status" value="1"/>
</dbReference>
<dbReference type="InterPro" id="IPR002220">
    <property type="entry name" value="DapA-like"/>
</dbReference>
<organism evidence="2 3">
    <name type="scientific">Gemmatimonas aurantiaca (strain DSM 14586 / JCM 11422 / NBRC 100505 / T-27)</name>
    <dbReference type="NCBI Taxonomy" id="379066"/>
    <lineage>
        <taxon>Bacteria</taxon>
        <taxon>Pseudomonadati</taxon>
        <taxon>Gemmatimonadota</taxon>
        <taxon>Gemmatimonadia</taxon>
        <taxon>Gemmatimonadales</taxon>
        <taxon>Gemmatimonadaceae</taxon>
        <taxon>Gemmatimonas</taxon>
    </lineage>
</organism>
<dbReference type="EMBL" id="AP009153">
    <property type="protein sequence ID" value="BAH37414.1"/>
    <property type="molecule type" value="Genomic_DNA"/>
</dbReference>
<proteinExistence type="predicted"/>
<evidence type="ECO:0000313" key="2">
    <source>
        <dbReference type="EMBL" id="BAH37414.1"/>
    </source>
</evidence>
<dbReference type="Proteomes" id="UP000002209">
    <property type="component" value="Chromosome"/>
</dbReference>
<evidence type="ECO:0000313" key="3">
    <source>
        <dbReference type="Proteomes" id="UP000002209"/>
    </source>
</evidence>
<protein>
    <recommendedName>
        <fullName evidence="4">Dihydrodipicolinate synthase family protein</fullName>
    </recommendedName>
</protein>
<sequence length="374" mass="40793">MGVACWPSPPNSRCVMGVSDSTAVFNVRRHLQQGQVIPAHPLALTPSRTLDERHQRALTRYYVAAGAGGMAVGVHTTGFPIHDAKIGLYRPVLELAAETAATALTNDPRPFVRVAGLIGDTAQALREAQMALSLGYHCGLLSLGAWREHTDAEIIAHCRRVAEAIPLFGFYLQPAVGGRRLSYTFWREFAEIANVVAIKVAPFDRYATLDVVRALADAGRDDIALYTGNDDAIVPDLVTDVPVTSGGRAYTRHFVGGLLGQWAVWTSRAVEMLREIQAWRASGATSLPNAWLTRGAALTMANAVIFDAANGYRGCLPGILEVLRRQGLVRGTWTFDTHEQLSSGQADLLTRLQTLHPELVDDAFIDLHRDAFFR</sequence>
<dbReference type="PANTHER" id="PTHR12128:SF51">
    <property type="entry name" value="BLL4205 PROTEIN"/>
    <property type="match status" value="1"/>
</dbReference>
<dbReference type="SUPFAM" id="SSF51569">
    <property type="entry name" value="Aldolase"/>
    <property type="match status" value="1"/>
</dbReference>
<dbReference type="STRING" id="379066.GAU_0372"/>
<dbReference type="GO" id="GO:0008840">
    <property type="term" value="F:4-hydroxy-tetrahydrodipicolinate synthase activity"/>
    <property type="evidence" value="ECO:0007669"/>
    <property type="project" value="TreeGrafter"/>
</dbReference>
<dbReference type="PANTHER" id="PTHR12128">
    <property type="entry name" value="DIHYDRODIPICOLINATE SYNTHASE"/>
    <property type="match status" value="1"/>
</dbReference>
<keyword evidence="1" id="KW-0456">Lyase</keyword>
<reference evidence="3" key="1">
    <citation type="submission" date="2006-03" db="EMBL/GenBank/DDBJ databases">
        <title>Complete genome sequence of Gemmatimonas aurantiaca T-27 that represents a novel phylum Gemmatimonadetes.</title>
        <authorList>
            <person name="Takasaki K."/>
            <person name="Ichikawa N."/>
            <person name="Miura H."/>
            <person name="Matsushita S."/>
            <person name="Watanabe Y."/>
            <person name="Oguchi A."/>
            <person name="Ankai A."/>
            <person name="Yashiro I."/>
            <person name="Takahashi M."/>
            <person name="Terui Y."/>
            <person name="Fukui S."/>
            <person name="Yokoyama H."/>
            <person name="Tanikawa S."/>
            <person name="Hanada S."/>
            <person name="Kamagata Y."/>
            <person name="Fujita N."/>
        </authorList>
    </citation>
    <scope>NUCLEOTIDE SEQUENCE [LARGE SCALE GENOMIC DNA]</scope>
    <source>
        <strain evidence="3">T-27 / DSM 14586 / JCM 11422 / NBRC 100505</strain>
    </source>
</reference>
<dbReference type="InterPro" id="IPR013785">
    <property type="entry name" value="Aldolase_TIM"/>
</dbReference>
<evidence type="ECO:0000256" key="1">
    <source>
        <dbReference type="ARBA" id="ARBA00023239"/>
    </source>
</evidence>
<evidence type="ECO:0008006" key="4">
    <source>
        <dbReference type="Google" id="ProtNLM"/>
    </source>
</evidence>
<gene>
    <name evidence="2" type="ordered locus">GAU_0372</name>
</gene>
<accession>C1A5A4</accession>
<dbReference type="eggNOG" id="COG0329">
    <property type="taxonomic scope" value="Bacteria"/>
</dbReference>
<dbReference type="KEGG" id="gau:GAU_0372"/>
<keyword evidence="3" id="KW-1185">Reference proteome</keyword>